<name>A0A2I0TMR9_LIMLA</name>
<protein>
    <submittedName>
        <fullName evidence="1">Uncharacterized protein</fullName>
    </submittedName>
</protein>
<keyword evidence="2" id="KW-1185">Reference proteome</keyword>
<dbReference type="OrthoDB" id="419189at2759"/>
<dbReference type="Proteomes" id="UP000233556">
    <property type="component" value="Unassembled WGS sequence"/>
</dbReference>
<organism evidence="1 2">
    <name type="scientific">Limosa lapponica baueri</name>
    <dbReference type="NCBI Taxonomy" id="1758121"/>
    <lineage>
        <taxon>Eukaryota</taxon>
        <taxon>Metazoa</taxon>
        <taxon>Chordata</taxon>
        <taxon>Craniata</taxon>
        <taxon>Vertebrata</taxon>
        <taxon>Euteleostomi</taxon>
        <taxon>Archelosauria</taxon>
        <taxon>Archosauria</taxon>
        <taxon>Dinosauria</taxon>
        <taxon>Saurischia</taxon>
        <taxon>Theropoda</taxon>
        <taxon>Coelurosauria</taxon>
        <taxon>Aves</taxon>
        <taxon>Neognathae</taxon>
        <taxon>Neoaves</taxon>
        <taxon>Charadriiformes</taxon>
        <taxon>Scolopacidae</taxon>
        <taxon>Limosa</taxon>
    </lineage>
</organism>
<dbReference type="AlphaFoldDB" id="A0A2I0TMR9"/>
<gene>
    <name evidence="1" type="ORF">llap_14589</name>
</gene>
<reference evidence="2" key="2">
    <citation type="submission" date="2017-12" db="EMBL/GenBank/DDBJ databases">
        <title>Genome sequence of the Bar-tailed Godwit (Limosa lapponica baueri).</title>
        <authorList>
            <person name="Lima N.C.B."/>
            <person name="Parody-Merino A.M."/>
            <person name="Battley P.F."/>
            <person name="Fidler A.E."/>
            <person name="Prosdocimi F."/>
        </authorList>
    </citation>
    <scope>NUCLEOTIDE SEQUENCE [LARGE SCALE GENOMIC DNA]</scope>
</reference>
<reference evidence="2" key="1">
    <citation type="submission" date="2017-11" db="EMBL/GenBank/DDBJ databases">
        <authorList>
            <person name="Lima N.C."/>
            <person name="Parody-Merino A.M."/>
            <person name="Battley P.F."/>
            <person name="Fidler A.E."/>
            <person name="Prosdocimi F."/>
        </authorList>
    </citation>
    <scope>NUCLEOTIDE SEQUENCE [LARGE SCALE GENOMIC DNA]</scope>
</reference>
<evidence type="ECO:0000313" key="1">
    <source>
        <dbReference type="EMBL" id="PKU35106.1"/>
    </source>
</evidence>
<sequence>MIKGLEHLSDEERLRFLRFNLEKRRLRADLINTYQYLKAGWQEDGVPVTRKGPMELGKFHLDIRISTLRVPELWNRLPREIFESPFLEIFENRLDVSLSNLLWVNLLCQGGLN</sequence>
<accession>A0A2I0TMR9</accession>
<dbReference type="EMBL" id="KZ508515">
    <property type="protein sequence ID" value="PKU35106.1"/>
    <property type="molecule type" value="Genomic_DNA"/>
</dbReference>
<proteinExistence type="predicted"/>
<evidence type="ECO:0000313" key="2">
    <source>
        <dbReference type="Proteomes" id="UP000233556"/>
    </source>
</evidence>